<evidence type="ECO:0000259" key="1">
    <source>
        <dbReference type="Pfam" id="PF20700"/>
    </source>
</evidence>
<comment type="caution">
    <text evidence="2">The sequence shown here is derived from an EMBL/GenBank/DDBJ whole genome shotgun (WGS) entry which is preliminary data.</text>
</comment>
<keyword evidence="3" id="KW-1185">Reference proteome</keyword>
<dbReference type="AlphaFoldDB" id="A0AAN8X5Q9"/>
<dbReference type="Proteomes" id="UP001381693">
    <property type="component" value="Unassembled WGS sequence"/>
</dbReference>
<reference evidence="2 3" key="1">
    <citation type="submission" date="2023-11" db="EMBL/GenBank/DDBJ databases">
        <title>Halocaridina rubra genome assembly.</title>
        <authorList>
            <person name="Smith C."/>
        </authorList>
    </citation>
    <scope>NUCLEOTIDE SEQUENCE [LARGE SCALE GENOMIC DNA]</scope>
    <source>
        <strain evidence="2">EP-1</strain>
        <tissue evidence="2">Whole</tissue>
    </source>
</reference>
<dbReference type="Pfam" id="PF20700">
    <property type="entry name" value="Mutator"/>
    <property type="match status" value="1"/>
</dbReference>
<dbReference type="EMBL" id="JAXCGZ010013002">
    <property type="protein sequence ID" value="KAK7073424.1"/>
    <property type="molecule type" value="Genomic_DNA"/>
</dbReference>
<evidence type="ECO:0000313" key="3">
    <source>
        <dbReference type="Proteomes" id="UP001381693"/>
    </source>
</evidence>
<dbReference type="InterPro" id="IPR049012">
    <property type="entry name" value="Mutator_transp_dom"/>
</dbReference>
<gene>
    <name evidence="2" type="ORF">SK128_011203</name>
</gene>
<feature type="domain" description="Mutator-like transposase" evidence="1">
    <location>
        <begin position="12"/>
        <end position="63"/>
    </location>
</feature>
<organism evidence="2 3">
    <name type="scientific">Halocaridina rubra</name>
    <name type="common">Hawaiian red shrimp</name>
    <dbReference type="NCBI Taxonomy" id="373956"/>
    <lineage>
        <taxon>Eukaryota</taxon>
        <taxon>Metazoa</taxon>
        <taxon>Ecdysozoa</taxon>
        <taxon>Arthropoda</taxon>
        <taxon>Crustacea</taxon>
        <taxon>Multicrustacea</taxon>
        <taxon>Malacostraca</taxon>
        <taxon>Eumalacostraca</taxon>
        <taxon>Eucarida</taxon>
        <taxon>Decapoda</taxon>
        <taxon>Pleocyemata</taxon>
        <taxon>Caridea</taxon>
        <taxon>Atyoidea</taxon>
        <taxon>Atyidae</taxon>
        <taxon>Halocaridina</taxon>
    </lineage>
</organism>
<evidence type="ECO:0000313" key="2">
    <source>
        <dbReference type="EMBL" id="KAK7073424.1"/>
    </source>
</evidence>
<proteinExistence type="predicted"/>
<sequence>MQEECDRWKVGHAPLCDCNYRGTSGRMEKTGAVDLWGRSVGYNMRCVTFIGDGDSAVHLAVTSMNGDSAPRHHLCLEGEGSWCFIKKAEAKGTPPKSHKEMLVHFSLGAEELKLGENVYKRLTTDENMTICLRGKTQNRKESLHLPKTLKTI</sequence>
<protein>
    <recommendedName>
        <fullName evidence="1">Mutator-like transposase domain-containing protein</fullName>
    </recommendedName>
</protein>
<name>A0AAN8X5Q9_HALRR</name>
<accession>A0AAN8X5Q9</accession>